<dbReference type="Proteomes" id="UP001056120">
    <property type="component" value="Linkage Group LG03"/>
</dbReference>
<reference evidence="2" key="1">
    <citation type="journal article" date="2022" name="Mol. Ecol. Resour.">
        <title>The genomes of chicory, endive, great burdock and yacon provide insights into Asteraceae palaeo-polyploidization history and plant inulin production.</title>
        <authorList>
            <person name="Fan W."/>
            <person name="Wang S."/>
            <person name="Wang H."/>
            <person name="Wang A."/>
            <person name="Jiang F."/>
            <person name="Liu H."/>
            <person name="Zhao H."/>
            <person name="Xu D."/>
            <person name="Zhang Y."/>
        </authorList>
    </citation>
    <scope>NUCLEOTIDE SEQUENCE [LARGE SCALE GENOMIC DNA]</scope>
    <source>
        <strain evidence="2">cv. Yunnan</strain>
    </source>
</reference>
<accession>A0ACB9JLU8</accession>
<evidence type="ECO:0000313" key="2">
    <source>
        <dbReference type="Proteomes" id="UP001056120"/>
    </source>
</evidence>
<sequence>MQWFDLFVLRKLCFEKFGWGAQKADELLQPLLKEYNKHETQLRLEAFYNINERFAKIRSKRISKSVKGMAGSKSSELMDYNEQLHPSNENKRNKVKHEEDKNDVELQI</sequence>
<proteinExistence type="predicted"/>
<comment type="caution">
    <text evidence="1">The sequence shown here is derived from an EMBL/GenBank/DDBJ whole genome shotgun (WGS) entry which is preliminary data.</text>
</comment>
<evidence type="ECO:0000313" key="1">
    <source>
        <dbReference type="EMBL" id="KAI3820720.1"/>
    </source>
</evidence>
<name>A0ACB9JLU8_9ASTR</name>
<organism evidence="1 2">
    <name type="scientific">Smallanthus sonchifolius</name>
    <dbReference type="NCBI Taxonomy" id="185202"/>
    <lineage>
        <taxon>Eukaryota</taxon>
        <taxon>Viridiplantae</taxon>
        <taxon>Streptophyta</taxon>
        <taxon>Embryophyta</taxon>
        <taxon>Tracheophyta</taxon>
        <taxon>Spermatophyta</taxon>
        <taxon>Magnoliopsida</taxon>
        <taxon>eudicotyledons</taxon>
        <taxon>Gunneridae</taxon>
        <taxon>Pentapetalae</taxon>
        <taxon>asterids</taxon>
        <taxon>campanulids</taxon>
        <taxon>Asterales</taxon>
        <taxon>Asteraceae</taxon>
        <taxon>Asteroideae</taxon>
        <taxon>Heliantheae alliance</taxon>
        <taxon>Millerieae</taxon>
        <taxon>Smallanthus</taxon>
    </lineage>
</organism>
<gene>
    <name evidence="1" type="ORF">L1987_08268</name>
</gene>
<protein>
    <submittedName>
        <fullName evidence="1">Uncharacterized protein</fullName>
    </submittedName>
</protein>
<dbReference type="EMBL" id="CM042020">
    <property type="protein sequence ID" value="KAI3820720.1"/>
    <property type="molecule type" value="Genomic_DNA"/>
</dbReference>
<keyword evidence="2" id="KW-1185">Reference proteome</keyword>
<reference evidence="1 2" key="2">
    <citation type="journal article" date="2022" name="Mol. Ecol. Resour.">
        <title>The genomes of chicory, endive, great burdock and yacon provide insights into Asteraceae paleo-polyploidization history and plant inulin production.</title>
        <authorList>
            <person name="Fan W."/>
            <person name="Wang S."/>
            <person name="Wang H."/>
            <person name="Wang A."/>
            <person name="Jiang F."/>
            <person name="Liu H."/>
            <person name="Zhao H."/>
            <person name="Xu D."/>
            <person name="Zhang Y."/>
        </authorList>
    </citation>
    <scope>NUCLEOTIDE SEQUENCE [LARGE SCALE GENOMIC DNA]</scope>
    <source>
        <strain evidence="2">cv. Yunnan</strain>
        <tissue evidence="1">Leaves</tissue>
    </source>
</reference>